<gene>
    <name evidence="3" type="ORF">EDD73_1456</name>
</gene>
<dbReference type="Gene3D" id="3.40.50.880">
    <property type="match status" value="1"/>
</dbReference>
<keyword evidence="1" id="KW-0472">Membrane</keyword>
<organism evidence="3 4">
    <name type="scientific">Heliophilum fasciatum</name>
    <dbReference type="NCBI Taxonomy" id="35700"/>
    <lineage>
        <taxon>Bacteria</taxon>
        <taxon>Bacillati</taxon>
        <taxon>Bacillota</taxon>
        <taxon>Clostridia</taxon>
        <taxon>Eubacteriales</taxon>
        <taxon>Heliobacteriaceae</taxon>
        <taxon>Heliophilum</taxon>
    </lineage>
</organism>
<dbReference type="RefSeq" id="WP_165876540.1">
    <property type="nucleotide sequence ID" value="NZ_JAOQNU010000046.1"/>
</dbReference>
<reference evidence="3 4" key="1">
    <citation type="submission" date="2019-03" db="EMBL/GenBank/DDBJ databases">
        <title>Genomic Encyclopedia of Type Strains, Phase IV (KMG-IV): sequencing the most valuable type-strain genomes for metagenomic binning, comparative biology and taxonomic classification.</title>
        <authorList>
            <person name="Goeker M."/>
        </authorList>
    </citation>
    <scope>NUCLEOTIDE SEQUENCE [LARGE SCALE GENOMIC DNA]</scope>
    <source>
        <strain evidence="3 4">DSM 11170</strain>
    </source>
</reference>
<comment type="caution">
    <text evidence="3">The sequence shown here is derived from an EMBL/GenBank/DDBJ whole genome shotgun (WGS) entry which is preliminary data.</text>
</comment>
<proteinExistence type="predicted"/>
<dbReference type="InterPro" id="IPR002818">
    <property type="entry name" value="DJ-1/PfpI"/>
</dbReference>
<keyword evidence="1" id="KW-0812">Transmembrane</keyword>
<dbReference type="EMBL" id="SLXT01000045">
    <property type="protein sequence ID" value="TCP59896.1"/>
    <property type="molecule type" value="Genomic_DNA"/>
</dbReference>
<protein>
    <submittedName>
        <fullName evidence="3">Cyclohexyl-isocyanide hydratase</fullName>
    </submittedName>
</protein>
<dbReference type="Pfam" id="PF01965">
    <property type="entry name" value="DJ-1_PfpI"/>
    <property type="match status" value="1"/>
</dbReference>
<dbReference type="InterPro" id="IPR029062">
    <property type="entry name" value="Class_I_gatase-like"/>
</dbReference>
<evidence type="ECO:0000259" key="2">
    <source>
        <dbReference type="Pfam" id="PF01965"/>
    </source>
</evidence>
<feature type="domain" description="DJ-1/PfpI" evidence="2">
    <location>
        <begin position="35"/>
        <end position="168"/>
    </location>
</feature>
<dbReference type="PANTHER" id="PTHR43130">
    <property type="entry name" value="ARAC-FAMILY TRANSCRIPTIONAL REGULATOR"/>
    <property type="match status" value="1"/>
</dbReference>
<keyword evidence="1" id="KW-1133">Transmembrane helix</keyword>
<feature type="transmembrane region" description="Helical" evidence="1">
    <location>
        <begin position="98"/>
        <end position="117"/>
    </location>
</feature>
<keyword evidence="4" id="KW-1185">Reference proteome</keyword>
<dbReference type="AlphaFoldDB" id="A0A4V2SVV2"/>
<dbReference type="SUPFAM" id="SSF52317">
    <property type="entry name" value="Class I glutamine amidotransferase-like"/>
    <property type="match status" value="1"/>
</dbReference>
<dbReference type="PANTHER" id="PTHR43130:SF2">
    <property type="entry name" value="DJ-1_PFPI DOMAIN-CONTAINING PROTEIN"/>
    <property type="match status" value="1"/>
</dbReference>
<dbReference type="GO" id="GO:0006355">
    <property type="term" value="P:regulation of DNA-templated transcription"/>
    <property type="evidence" value="ECO:0007669"/>
    <property type="project" value="TreeGrafter"/>
</dbReference>
<name>A0A4V2SVV2_9FIRM</name>
<dbReference type="Proteomes" id="UP000294813">
    <property type="component" value="Unassembled WGS sequence"/>
</dbReference>
<evidence type="ECO:0000313" key="3">
    <source>
        <dbReference type="EMBL" id="TCP59896.1"/>
    </source>
</evidence>
<dbReference type="InterPro" id="IPR052158">
    <property type="entry name" value="INH-QAR"/>
</dbReference>
<accession>A0A4V2SVV2</accession>
<sequence>MLMPIDQKLKVATLVCPGIFLPDVVNAHVAFNMSPNAETYLVWKNLEPFNAFSDWPIAATTTFNECPDVDVLIVGAMSPDSMADQETINFIKQKAKRAAAVIGICYGVLVLGSAGLLEGKRATSNFNVGDSLKEFGAIPVLTSEVVIDGNLYTAGPAHGCFEAAIEVLSALRGDDIAKMIELALEYNPNPKYKVGNPNLAGLELSQKVSDMYQELTNACLDTARTAYQAIRNGAND</sequence>
<evidence type="ECO:0000256" key="1">
    <source>
        <dbReference type="SAM" id="Phobius"/>
    </source>
</evidence>
<evidence type="ECO:0000313" key="4">
    <source>
        <dbReference type="Proteomes" id="UP000294813"/>
    </source>
</evidence>